<keyword evidence="2" id="KW-0472">Membrane</keyword>
<keyword evidence="2" id="KW-1133">Transmembrane helix</keyword>
<evidence type="ECO:0000313" key="3">
    <source>
        <dbReference type="EMBL" id="KAH7251921.1"/>
    </source>
</evidence>
<protein>
    <submittedName>
        <fullName evidence="3">Uncharacterized protein</fullName>
    </submittedName>
</protein>
<gene>
    <name evidence="3" type="ORF">BKA59DRAFT_142719</name>
</gene>
<accession>A0A8K0S5B9</accession>
<feature type="transmembrane region" description="Helical" evidence="2">
    <location>
        <begin position="93"/>
        <end position="114"/>
    </location>
</feature>
<dbReference type="EMBL" id="JAGPXF010000003">
    <property type="protein sequence ID" value="KAH7251921.1"/>
    <property type="molecule type" value="Genomic_DNA"/>
</dbReference>
<proteinExistence type="predicted"/>
<name>A0A8K0S5B9_9HYPO</name>
<sequence>MMNYLEHHPDFNNDGLFENGMANSSHMMAHINIQLIGFYANIVVCRPFFLLRFKDTVECKTLEGTGAEINKLSQRCVSQSLEAIRMVKSLRSILSYLFDPLALYVLFEASLILLSSTYADIYASKEHLPLVANVMFILRTWSKSSLYAGHFASRLELFRLDVEHEVQAKAVKTSRRSAYRSQPEPVISYDPCQYRSPFNPVPYGSLDSPCNSHRGSEVTVHTKVKQEECVCSETLVSRPLLSTSRSQSLTEHKSPRYSHHGSFMDLDREHQA</sequence>
<dbReference type="OrthoDB" id="4064873at2759"/>
<dbReference type="AlphaFoldDB" id="A0A8K0S5B9"/>
<organism evidence="3 4">
    <name type="scientific">Fusarium tricinctum</name>
    <dbReference type="NCBI Taxonomy" id="61284"/>
    <lineage>
        <taxon>Eukaryota</taxon>
        <taxon>Fungi</taxon>
        <taxon>Dikarya</taxon>
        <taxon>Ascomycota</taxon>
        <taxon>Pezizomycotina</taxon>
        <taxon>Sordariomycetes</taxon>
        <taxon>Hypocreomycetidae</taxon>
        <taxon>Hypocreales</taxon>
        <taxon>Nectriaceae</taxon>
        <taxon>Fusarium</taxon>
        <taxon>Fusarium tricinctum species complex</taxon>
    </lineage>
</organism>
<keyword evidence="2" id="KW-0812">Transmembrane</keyword>
<dbReference type="Proteomes" id="UP000813427">
    <property type="component" value="Unassembled WGS sequence"/>
</dbReference>
<evidence type="ECO:0000256" key="1">
    <source>
        <dbReference type="SAM" id="MobiDB-lite"/>
    </source>
</evidence>
<keyword evidence="4" id="KW-1185">Reference proteome</keyword>
<feature type="transmembrane region" description="Helical" evidence="2">
    <location>
        <begin position="31"/>
        <end position="51"/>
    </location>
</feature>
<evidence type="ECO:0000313" key="4">
    <source>
        <dbReference type="Proteomes" id="UP000813427"/>
    </source>
</evidence>
<evidence type="ECO:0000256" key="2">
    <source>
        <dbReference type="SAM" id="Phobius"/>
    </source>
</evidence>
<feature type="region of interest" description="Disordered" evidence="1">
    <location>
        <begin position="242"/>
        <end position="272"/>
    </location>
</feature>
<comment type="caution">
    <text evidence="3">The sequence shown here is derived from an EMBL/GenBank/DDBJ whole genome shotgun (WGS) entry which is preliminary data.</text>
</comment>
<reference evidence="3" key="1">
    <citation type="journal article" date="2021" name="Nat. Commun.">
        <title>Genetic determinants of endophytism in the Arabidopsis root mycobiome.</title>
        <authorList>
            <person name="Mesny F."/>
            <person name="Miyauchi S."/>
            <person name="Thiergart T."/>
            <person name="Pickel B."/>
            <person name="Atanasova L."/>
            <person name="Karlsson M."/>
            <person name="Huettel B."/>
            <person name="Barry K.W."/>
            <person name="Haridas S."/>
            <person name="Chen C."/>
            <person name="Bauer D."/>
            <person name="Andreopoulos W."/>
            <person name="Pangilinan J."/>
            <person name="LaButti K."/>
            <person name="Riley R."/>
            <person name="Lipzen A."/>
            <person name="Clum A."/>
            <person name="Drula E."/>
            <person name="Henrissat B."/>
            <person name="Kohler A."/>
            <person name="Grigoriev I.V."/>
            <person name="Martin F.M."/>
            <person name="Hacquard S."/>
        </authorList>
    </citation>
    <scope>NUCLEOTIDE SEQUENCE</scope>
    <source>
        <strain evidence="3">MPI-SDFR-AT-0068</strain>
    </source>
</reference>